<feature type="compositionally biased region" description="Low complexity" evidence="1">
    <location>
        <begin position="322"/>
        <end position="333"/>
    </location>
</feature>
<feature type="transmembrane region" description="Helical" evidence="2">
    <location>
        <begin position="61"/>
        <end position="82"/>
    </location>
</feature>
<keyword evidence="2" id="KW-0472">Membrane</keyword>
<evidence type="ECO:0000256" key="2">
    <source>
        <dbReference type="SAM" id="Phobius"/>
    </source>
</evidence>
<comment type="caution">
    <text evidence="3">The sequence shown here is derived from an EMBL/GenBank/DDBJ whole genome shotgun (WGS) entry which is preliminary data.</text>
</comment>
<reference evidence="3" key="1">
    <citation type="submission" date="2020-11" db="EMBL/GenBank/DDBJ databases">
        <authorList>
            <consortium name="DOE Joint Genome Institute"/>
            <person name="Ahrendt S."/>
            <person name="Riley R."/>
            <person name="Andreopoulos W."/>
            <person name="LaButti K."/>
            <person name="Pangilinan J."/>
            <person name="Ruiz-duenas F.J."/>
            <person name="Barrasa J.M."/>
            <person name="Sanchez-Garcia M."/>
            <person name="Camarero S."/>
            <person name="Miyauchi S."/>
            <person name="Serrano A."/>
            <person name="Linde D."/>
            <person name="Babiker R."/>
            <person name="Drula E."/>
            <person name="Ayuso-Fernandez I."/>
            <person name="Pacheco R."/>
            <person name="Padilla G."/>
            <person name="Ferreira P."/>
            <person name="Barriuso J."/>
            <person name="Kellner H."/>
            <person name="Castanera R."/>
            <person name="Alfaro M."/>
            <person name="Ramirez L."/>
            <person name="Pisabarro A.G."/>
            <person name="Kuo A."/>
            <person name="Tritt A."/>
            <person name="Lipzen A."/>
            <person name="He G."/>
            <person name="Yan M."/>
            <person name="Ng V."/>
            <person name="Cullen D."/>
            <person name="Martin F."/>
            <person name="Rosso M.-N."/>
            <person name="Henrissat B."/>
            <person name="Hibbett D."/>
            <person name="Martinez A.T."/>
            <person name="Grigoriev I.V."/>
        </authorList>
    </citation>
    <scope>NUCLEOTIDE SEQUENCE</scope>
    <source>
        <strain evidence="3">AH 44721</strain>
    </source>
</reference>
<dbReference type="EMBL" id="JADNYJ010000275">
    <property type="protein sequence ID" value="KAF8872203.1"/>
    <property type="molecule type" value="Genomic_DNA"/>
</dbReference>
<keyword evidence="4" id="KW-1185">Reference proteome</keyword>
<evidence type="ECO:0000313" key="3">
    <source>
        <dbReference type="EMBL" id="KAF8872203.1"/>
    </source>
</evidence>
<evidence type="ECO:0000256" key="1">
    <source>
        <dbReference type="SAM" id="MobiDB-lite"/>
    </source>
</evidence>
<evidence type="ECO:0000313" key="4">
    <source>
        <dbReference type="Proteomes" id="UP000724874"/>
    </source>
</evidence>
<keyword evidence="2" id="KW-1133">Transmembrane helix</keyword>
<proteinExistence type="predicted"/>
<dbReference type="Proteomes" id="UP000724874">
    <property type="component" value="Unassembled WGS sequence"/>
</dbReference>
<protein>
    <submittedName>
        <fullName evidence="3">Uncharacterized protein</fullName>
    </submittedName>
</protein>
<name>A0A9P5TG59_GYMJU</name>
<dbReference type="AlphaFoldDB" id="A0A9P5TG59"/>
<keyword evidence="2" id="KW-0812">Transmembrane</keyword>
<feature type="compositionally biased region" description="Basic and acidic residues" evidence="1">
    <location>
        <begin position="303"/>
        <end position="316"/>
    </location>
</feature>
<dbReference type="OrthoDB" id="2669066at2759"/>
<sequence>MSIAISSAAVASQKKMGKLELSKNQAIMMTEKVAMHFAMHMVDTARFEANITDKFVKSIGAFVRGFGVMNMVIILTTFYQAFSKDGSLLVSRLMKAIKARVETIPSSTSIMTHSNIFTWKDVDGHSMLEDLSGGQQNEGPHYMNFMDMWAAWPLPIESPFESGSASTCWEATIPDQKHGLVDLEDFSKQVNGAAAVMFRCYFTNGKPSGVWVVQVVNADLDLCKDFIMQTNGKETKWRMVKRCAFCIRGPPYADYHDHTQCLLVGMMNKVREQGGYSIIKVKVLEMRISELEKRVMKLELKMVKKHTTDDPQDKSQKKAKPAPKSTAGPSSATKGKKKT</sequence>
<gene>
    <name evidence="3" type="ORF">CPB84DRAFT_1854583</name>
</gene>
<organism evidence="3 4">
    <name type="scientific">Gymnopilus junonius</name>
    <name type="common">Spectacular rustgill mushroom</name>
    <name type="synonym">Gymnopilus spectabilis subsp. junonius</name>
    <dbReference type="NCBI Taxonomy" id="109634"/>
    <lineage>
        <taxon>Eukaryota</taxon>
        <taxon>Fungi</taxon>
        <taxon>Dikarya</taxon>
        <taxon>Basidiomycota</taxon>
        <taxon>Agaricomycotina</taxon>
        <taxon>Agaricomycetes</taxon>
        <taxon>Agaricomycetidae</taxon>
        <taxon>Agaricales</taxon>
        <taxon>Agaricineae</taxon>
        <taxon>Hymenogastraceae</taxon>
        <taxon>Gymnopilus</taxon>
    </lineage>
</organism>
<accession>A0A9P5TG59</accession>
<feature type="region of interest" description="Disordered" evidence="1">
    <location>
        <begin position="303"/>
        <end position="339"/>
    </location>
</feature>